<accession>A0A6C0H5I6</accession>
<sequence length="121" mass="15120">MSFNILLFFYYIMDIYNYSYQLSYNINDTEDIYYQTDLLSVFNIPLNTDEQDIYDIFDDKIKLLYNHIKDNDKFIQFLNKYKDDYYFIVTNDYSEYLSVFFEFNLFYKTHELLHDIFMEKN</sequence>
<name>A0A6C0H5I6_9ZZZZ</name>
<proteinExistence type="predicted"/>
<reference evidence="1" key="1">
    <citation type="journal article" date="2020" name="Nature">
        <title>Giant virus diversity and host interactions through global metagenomics.</title>
        <authorList>
            <person name="Schulz F."/>
            <person name="Roux S."/>
            <person name="Paez-Espino D."/>
            <person name="Jungbluth S."/>
            <person name="Walsh D.A."/>
            <person name="Denef V.J."/>
            <person name="McMahon K.D."/>
            <person name="Konstantinidis K.T."/>
            <person name="Eloe-Fadrosh E.A."/>
            <person name="Kyrpides N.C."/>
            <person name="Woyke T."/>
        </authorList>
    </citation>
    <scope>NUCLEOTIDE SEQUENCE</scope>
    <source>
        <strain evidence="1">GVMAG-M-3300023179-71</strain>
    </source>
</reference>
<protein>
    <submittedName>
        <fullName evidence="1">Uncharacterized protein</fullName>
    </submittedName>
</protein>
<dbReference type="AlphaFoldDB" id="A0A6C0H5I6"/>
<evidence type="ECO:0000313" key="1">
    <source>
        <dbReference type="EMBL" id="QHT75832.1"/>
    </source>
</evidence>
<dbReference type="EMBL" id="MN739883">
    <property type="protein sequence ID" value="QHT75832.1"/>
    <property type="molecule type" value="Genomic_DNA"/>
</dbReference>
<organism evidence="1">
    <name type="scientific">viral metagenome</name>
    <dbReference type="NCBI Taxonomy" id="1070528"/>
    <lineage>
        <taxon>unclassified sequences</taxon>
        <taxon>metagenomes</taxon>
        <taxon>organismal metagenomes</taxon>
    </lineage>
</organism>